<name>A0A5B2VI90_9BACT</name>
<evidence type="ECO:0000313" key="2">
    <source>
        <dbReference type="Proteomes" id="UP000324611"/>
    </source>
</evidence>
<accession>A0A5B2VI90</accession>
<dbReference type="EMBL" id="VUOC01000004">
    <property type="protein sequence ID" value="KAA2238801.1"/>
    <property type="molecule type" value="Genomic_DNA"/>
</dbReference>
<comment type="caution">
    <text evidence="1">The sequence shown here is derived from an EMBL/GenBank/DDBJ whole genome shotgun (WGS) entry which is preliminary data.</text>
</comment>
<sequence length="68" mass="7866">MKKNIPQRVVIHSKDIQNLTGKSRQYAGQLLHDMKKELGREKRQYITVAEFCAFTGITVEAVMKSMRN</sequence>
<reference evidence="1 2" key="2">
    <citation type="submission" date="2019-09" db="EMBL/GenBank/DDBJ databases">
        <authorList>
            <person name="Jin C."/>
        </authorList>
    </citation>
    <scope>NUCLEOTIDE SEQUENCE [LARGE SCALE GENOMIC DNA]</scope>
    <source>
        <strain evidence="1 2">BN140078</strain>
    </source>
</reference>
<reference evidence="1 2" key="1">
    <citation type="submission" date="2019-09" db="EMBL/GenBank/DDBJ databases">
        <title>Chitinophaga ginsengihumi sp. nov., isolated from soil of ginseng rhizosphere.</title>
        <authorList>
            <person name="Lee J."/>
        </authorList>
    </citation>
    <scope>NUCLEOTIDE SEQUENCE [LARGE SCALE GENOMIC DNA]</scope>
    <source>
        <strain evidence="1 2">BN140078</strain>
    </source>
</reference>
<keyword evidence="2" id="KW-1185">Reference proteome</keyword>
<organism evidence="1 2">
    <name type="scientific">Chitinophaga agrisoli</name>
    <dbReference type="NCBI Taxonomy" id="2607653"/>
    <lineage>
        <taxon>Bacteria</taxon>
        <taxon>Pseudomonadati</taxon>
        <taxon>Bacteroidota</taxon>
        <taxon>Chitinophagia</taxon>
        <taxon>Chitinophagales</taxon>
        <taxon>Chitinophagaceae</taxon>
        <taxon>Chitinophaga</taxon>
    </lineage>
</organism>
<proteinExistence type="predicted"/>
<dbReference type="AlphaFoldDB" id="A0A5B2VI90"/>
<evidence type="ECO:0000313" key="1">
    <source>
        <dbReference type="EMBL" id="KAA2238801.1"/>
    </source>
</evidence>
<dbReference type="Proteomes" id="UP000324611">
    <property type="component" value="Unassembled WGS sequence"/>
</dbReference>
<dbReference type="RefSeq" id="WP_149839980.1">
    <property type="nucleotide sequence ID" value="NZ_VUOC01000004.1"/>
</dbReference>
<gene>
    <name evidence="1" type="ORF">F0L74_21545</name>
</gene>
<protein>
    <submittedName>
        <fullName evidence="1">Uncharacterized protein</fullName>
    </submittedName>
</protein>